<evidence type="ECO:0000313" key="2">
    <source>
        <dbReference type="Proteomes" id="UP001066276"/>
    </source>
</evidence>
<dbReference type="AlphaFoldDB" id="A0AAV7W5F0"/>
<evidence type="ECO:0000313" key="1">
    <source>
        <dbReference type="EMBL" id="KAJ1207782.1"/>
    </source>
</evidence>
<protein>
    <recommendedName>
        <fullName evidence="3">FHA domain-containing protein</fullName>
    </recommendedName>
</protein>
<dbReference type="EMBL" id="JANPWB010000002">
    <property type="protein sequence ID" value="KAJ1207782.1"/>
    <property type="molecule type" value="Genomic_DNA"/>
</dbReference>
<sequence>MDRVLCSRSHLRVEFARAIVVVRECDLYLEYPKASATQALPESDRFGVLLGGGDPNGHGPAGVLQLVVRLGHEHHVPQR</sequence>
<dbReference type="Proteomes" id="UP001066276">
    <property type="component" value="Chromosome 1_2"/>
</dbReference>
<gene>
    <name evidence="1" type="ORF">NDU88_003172</name>
</gene>
<proteinExistence type="predicted"/>
<comment type="caution">
    <text evidence="1">The sequence shown here is derived from an EMBL/GenBank/DDBJ whole genome shotgun (WGS) entry which is preliminary data.</text>
</comment>
<accession>A0AAV7W5F0</accession>
<organism evidence="1 2">
    <name type="scientific">Pleurodeles waltl</name>
    <name type="common">Iberian ribbed newt</name>
    <dbReference type="NCBI Taxonomy" id="8319"/>
    <lineage>
        <taxon>Eukaryota</taxon>
        <taxon>Metazoa</taxon>
        <taxon>Chordata</taxon>
        <taxon>Craniata</taxon>
        <taxon>Vertebrata</taxon>
        <taxon>Euteleostomi</taxon>
        <taxon>Amphibia</taxon>
        <taxon>Batrachia</taxon>
        <taxon>Caudata</taxon>
        <taxon>Salamandroidea</taxon>
        <taxon>Salamandridae</taxon>
        <taxon>Pleurodelinae</taxon>
        <taxon>Pleurodeles</taxon>
    </lineage>
</organism>
<evidence type="ECO:0008006" key="3">
    <source>
        <dbReference type="Google" id="ProtNLM"/>
    </source>
</evidence>
<name>A0AAV7W5F0_PLEWA</name>
<reference evidence="1" key="1">
    <citation type="journal article" date="2022" name="bioRxiv">
        <title>Sequencing and chromosome-scale assembly of the giantPleurodeles waltlgenome.</title>
        <authorList>
            <person name="Brown T."/>
            <person name="Elewa A."/>
            <person name="Iarovenko S."/>
            <person name="Subramanian E."/>
            <person name="Araus A.J."/>
            <person name="Petzold A."/>
            <person name="Susuki M."/>
            <person name="Suzuki K.-i.T."/>
            <person name="Hayashi T."/>
            <person name="Toyoda A."/>
            <person name="Oliveira C."/>
            <person name="Osipova E."/>
            <person name="Leigh N.D."/>
            <person name="Simon A."/>
            <person name="Yun M.H."/>
        </authorList>
    </citation>
    <scope>NUCLEOTIDE SEQUENCE</scope>
    <source>
        <strain evidence="1">20211129_DDA</strain>
        <tissue evidence="1">Liver</tissue>
    </source>
</reference>
<keyword evidence="2" id="KW-1185">Reference proteome</keyword>